<evidence type="ECO:0000313" key="12">
    <source>
        <dbReference type="EMBL" id="QHI99638.1"/>
    </source>
</evidence>
<protein>
    <recommendedName>
        <fullName evidence="4">nicotinate-nucleotide diphosphorylase (carboxylating)</fullName>
        <ecNumber evidence="4">2.4.2.19</ecNumber>
    </recommendedName>
    <alternativeName>
        <fullName evidence="8">Quinolinate phosphoribosyltransferase [decarboxylating]</fullName>
    </alternativeName>
</protein>
<dbReference type="Pfam" id="PF02749">
    <property type="entry name" value="QRPTase_N"/>
    <property type="match status" value="1"/>
</dbReference>
<dbReference type="NCBIfam" id="TIGR00078">
    <property type="entry name" value="nadC"/>
    <property type="match status" value="1"/>
</dbReference>
<dbReference type="EMBL" id="CP047650">
    <property type="protein sequence ID" value="QHI99638.1"/>
    <property type="molecule type" value="Genomic_DNA"/>
</dbReference>
<name>A0A857JA57_9BURK</name>
<comment type="function">
    <text evidence="1">Involved in the catabolism of quinolinic acid (QA).</text>
</comment>
<dbReference type="FunFam" id="3.20.20.70:FF:000030">
    <property type="entry name" value="Nicotinate-nucleotide pyrophosphorylase, carboxylating"/>
    <property type="match status" value="1"/>
</dbReference>
<dbReference type="PANTHER" id="PTHR32179">
    <property type="entry name" value="NICOTINATE-NUCLEOTIDE PYROPHOSPHORYLASE [CARBOXYLATING]"/>
    <property type="match status" value="1"/>
</dbReference>
<keyword evidence="13" id="KW-1185">Reference proteome</keyword>
<dbReference type="Proteomes" id="UP000464787">
    <property type="component" value="Chromosome"/>
</dbReference>
<dbReference type="InterPro" id="IPR037128">
    <property type="entry name" value="Quinolinate_PRibosylTase_N_sf"/>
</dbReference>
<keyword evidence="7 9" id="KW-0808">Transferase</keyword>
<dbReference type="GO" id="GO:0034213">
    <property type="term" value="P:quinolinate catabolic process"/>
    <property type="evidence" value="ECO:0007669"/>
    <property type="project" value="TreeGrafter"/>
</dbReference>
<dbReference type="UniPathway" id="UPA00253">
    <property type="reaction ID" value="UER00331"/>
</dbReference>
<comment type="similarity">
    <text evidence="3 9">Belongs to the NadC/ModD family.</text>
</comment>
<dbReference type="InterPro" id="IPR022412">
    <property type="entry name" value="Quinolinate_PRibosylTrfase_N"/>
</dbReference>
<dbReference type="RefSeq" id="WP_160553449.1">
    <property type="nucleotide sequence ID" value="NZ_CP047650.1"/>
</dbReference>
<evidence type="ECO:0000256" key="2">
    <source>
        <dbReference type="ARBA" id="ARBA00004893"/>
    </source>
</evidence>
<dbReference type="AlphaFoldDB" id="A0A857JA57"/>
<evidence type="ECO:0000256" key="7">
    <source>
        <dbReference type="ARBA" id="ARBA00022679"/>
    </source>
</evidence>
<proteinExistence type="inferred from homology"/>
<evidence type="ECO:0000256" key="6">
    <source>
        <dbReference type="ARBA" id="ARBA00022676"/>
    </source>
</evidence>
<dbReference type="PIRSF" id="PIRSF006250">
    <property type="entry name" value="NadC_ModD"/>
    <property type="match status" value="1"/>
</dbReference>
<evidence type="ECO:0000256" key="3">
    <source>
        <dbReference type="ARBA" id="ARBA00009400"/>
    </source>
</evidence>
<organism evidence="12 13">
    <name type="scientific">Xylophilus rhododendri</name>
    <dbReference type="NCBI Taxonomy" id="2697032"/>
    <lineage>
        <taxon>Bacteria</taxon>
        <taxon>Pseudomonadati</taxon>
        <taxon>Pseudomonadota</taxon>
        <taxon>Betaproteobacteria</taxon>
        <taxon>Burkholderiales</taxon>
        <taxon>Xylophilus</taxon>
    </lineage>
</organism>
<dbReference type="SUPFAM" id="SSF51690">
    <property type="entry name" value="Nicotinate/Quinolinate PRTase C-terminal domain-like"/>
    <property type="match status" value="1"/>
</dbReference>
<dbReference type="InterPro" id="IPR036068">
    <property type="entry name" value="Nicotinate_pribotase-like_C"/>
</dbReference>
<evidence type="ECO:0000259" key="10">
    <source>
        <dbReference type="Pfam" id="PF01729"/>
    </source>
</evidence>
<dbReference type="CDD" id="cd01572">
    <property type="entry name" value="QPRTase"/>
    <property type="match status" value="1"/>
</dbReference>
<dbReference type="Gene3D" id="3.90.1170.20">
    <property type="entry name" value="Quinolinate phosphoribosyl transferase, N-terminal domain"/>
    <property type="match status" value="1"/>
</dbReference>
<comment type="pathway">
    <text evidence="2">Cofactor biosynthesis; NAD(+) biosynthesis; nicotinate D-ribonucleotide from quinolinate: step 1/1.</text>
</comment>
<dbReference type="Pfam" id="PF01729">
    <property type="entry name" value="QRPTase_C"/>
    <property type="match status" value="1"/>
</dbReference>
<evidence type="ECO:0000256" key="8">
    <source>
        <dbReference type="ARBA" id="ARBA00033102"/>
    </source>
</evidence>
<evidence type="ECO:0000256" key="1">
    <source>
        <dbReference type="ARBA" id="ARBA00003237"/>
    </source>
</evidence>
<dbReference type="InterPro" id="IPR027277">
    <property type="entry name" value="NadC/ModD"/>
</dbReference>
<dbReference type="GO" id="GO:0009435">
    <property type="term" value="P:NAD+ biosynthetic process"/>
    <property type="evidence" value="ECO:0007669"/>
    <property type="project" value="UniProtKB-UniPathway"/>
</dbReference>
<evidence type="ECO:0000256" key="9">
    <source>
        <dbReference type="PIRNR" id="PIRNR006250"/>
    </source>
</evidence>
<evidence type="ECO:0000313" key="13">
    <source>
        <dbReference type="Proteomes" id="UP000464787"/>
    </source>
</evidence>
<dbReference type="GO" id="GO:0004514">
    <property type="term" value="F:nicotinate-nucleotide diphosphorylase (carboxylating) activity"/>
    <property type="evidence" value="ECO:0007669"/>
    <property type="project" value="UniProtKB-EC"/>
</dbReference>
<feature type="domain" description="Quinolinate phosphoribosyl transferase N-terminal" evidence="11">
    <location>
        <begin position="37"/>
        <end position="120"/>
    </location>
</feature>
<reference evidence="12 13" key="1">
    <citation type="submission" date="2020-01" db="EMBL/GenBank/DDBJ databases">
        <title>Genome sequencing of strain KACC 21265.</title>
        <authorList>
            <person name="Heo J."/>
            <person name="Kim S.-J."/>
            <person name="Kim J.-S."/>
            <person name="Hong S.-B."/>
            <person name="Kwon S.-W."/>
        </authorList>
    </citation>
    <scope>NUCLEOTIDE SEQUENCE [LARGE SCALE GENOMIC DNA]</scope>
    <source>
        <strain evidence="12 13">KACC 21265</strain>
    </source>
</reference>
<dbReference type="EC" id="2.4.2.19" evidence="4"/>
<evidence type="ECO:0000259" key="11">
    <source>
        <dbReference type="Pfam" id="PF02749"/>
    </source>
</evidence>
<dbReference type="KEGG" id="xyk:GT347_17645"/>
<dbReference type="InterPro" id="IPR002638">
    <property type="entry name" value="Quinolinate_PRibosylTrfase_C"/>
</dbReference>
<dbReference type="InterPro" id="IPR004393">
    <property type="entry name" value="NadC"/>
</dbReference>
<accession>A0A857JA57</accession>
<gene>
    <name evidence="12" type="primary">nadC</name>
    <name evidence="12" type="ORF">GT347_17645</name>
</gene>
<keyword evidence="5" id="KW-0662">Pyridine nucleotide biosynthesis</keyword>
<sequence length="303" mass="31662">MTETRDKQDGQDKAAIEALARQNVALALAEDVGGGDLTAGLVPDRLEVKARVIAREPAVLCGAPWFEAAVRACEPTARLQWEVAEGGRCAAEQVVVTITGQARGLLTAERIALNFLQLLSAVATKTSTYVDAVRGTGCAIVDTRKTLPGLRLAQKYAVRTGGGVNHRIGLYDAVLIKENHIAAAGGVTAALQAAARVASQASFVEIEVETLDQLREALAGGARMVLLDNMPQALLHEAVRINAAAGAGAAILEISGGVTFDSLKALAATGVDRISIGGLTKDVKATDFSMRFDDSLHSRKEAA</sequence>
<keyword evidence="6 9" id="KW-0328">Glycosyltransferase</keyword>
<dbReference type="InterPro" id="IPR013785">
    <property type="entry name" value="Aldolase_TIM"/>
</dbReference>
<dbReference type="GO" id="GO:0005737">
    <property type="term" value="C:cytoplasm"/>
    <property type="evidence" value="ECO:0007669"/>
    <property type="project" value="TreeGrafter"/>
</dbReference>
<dbReference type="SUPFAM" id="SSF54675">
    <property type="entry name" value="Nicotinate/Quinolinate PRTase N-terminal domain-like"/>
    <property type="match status" value="1"/>
</dbReference>
<dbReference type="PANTHER" id="PTHR32179:SF3">
    <property type="entry name" value="NICOTINATE-NUCLEOTIDE PYROPHOSPHORYLASE [CARBOXYLATING]"/>
    <property type="match status" value="1"/>
</dbReference>
<evidence type="ECO:0000256" key="5">
    <source>
        <dbReference type="ARBA" id="ARBA00022642"/>
    </source>
</evidence>
<evidence type="ECO:0000256" key="4">
    <source>
        <dbReference type="ARBA" id="ARBA00011944"/>
    </source>
</evidence>
<dbReference type="Gene3D" id="3.20.20.70">
    <property type="entry name" value="Aldolase class I"/>
    <property type="match status" value="1"/>
</dbReference>
<feature type="domain" description="Quinolinate phosphoribosyl transferase C-terminal" evidence="10">
    <location>
        <begin position="122"/>
        <end position="291"/>
    </location>
</feature>